<gene>
    <name evidence="1" type="ORF">RhiirA4_459587</name>
</gene>
<reference evidence="1 2" key="1">
    <citation type="submission" date="2015-10" db="EMBL/GenBank/DDBJ databases">
        <title>Genome analyses suggest a sexual origin of heterokaryosis in a supposedly ancient asexual fungus.</title>
        <authorList>
            <person name="Ropars J."/>
            <person name="Sedzielewska K."/>
            <person name="Noel J."/>
            <person name="Charron P."/>
            <person name="Farinelli L."/>
            <person name="Marton T."/>
            <person name="Kruger M."/>
            <person name="Pelin A."/>
            <person name="Brachmann A."/>
            <person name="Corradi N."/>
        </authorList>
    </citation>
    <scope>NUCLEOTIDE SEQUENCE [LARGE SCALE GENOMIC DNA]</scope>
    <source>
        <strain evidence="1 2">A4</strain>
    </source>
</reference>
<dbReference type="Proteomes" id="UP000234323">
    <property type="component" value="Unassembled WGS sequence"/>
</dbReference>
<organism evidence="1 2">
    <name type="scientific">Rhizophagus irregularis</name>
    <dbReference type="NCBI Taxonomy" id="588596"/>
    <lineage>
        <taxon>Eukaryota</taxon>
        <taxon>Fungi</taxon>
        <taxon>Fungi incertae sedis</taxon>
        <taxon>Mucoromycota</taxon>
        <taxon>Glomeromycotina</taxon>
        <taxon>Glomeromycetes</taxon>
        <taxon>Glomerales</taxon>
        <taxon>Glomeraceae</taxon>
        <taxon>Rhizophagus</taxon>
    </lineage>
</organism>
<name>A0A2I1GEP3_9GLOM</name>
<protein>
    <submittedName>
        <fullName evidence="1">Uncharacterized protein</fullName>
    </submittedName>
</protein>
<evidence type="ECO:0000313" key="2">
    <source>
        <dbReference type="Proteomes" id="UP000234323"/>
    </source>
</evidence>
<accession>A0A2I1GEP3</accession>
<keyword evidence="2" id="KW-1185">Reference proteome</keyword>
<dbReference type="EMBL" id="LLXI01000363">
    <property type="protein sequence ID" value="PKY45091.1"/>
    <property type="molecule type" value="Genomic_DNA"/>
</dbReference>
<evidence type="ECO:0000313" key="1">
    <source>
        <dbReference type="EMBL" id="PKY45091.1"/>
    </source>
</evidence>
<proteinExistence type="predicted"/>
<comment type="caution">
    <text evidence="1">The sequence shown here is derived from an EMBL/GenBank/DDBJ whole genome shotgun (WGS) entry which is preliminary data.</text>
</comment>
<dbReference type="AlphaFoldDB" id="A0A2I1GEP3"/>
<sequence>MIKQYIFRNDKNHFTIILTYKTKYLSIYIFKAVIPAGLTSICQPLDIQSWS</sequence>